<dbReference type="SMART" id="SM00829">
    <property type="entry name" value="PKS_ER"/>
    <property type="match status" value="1"/>
</dbReference>
<dbReference type="GO" id="GO:0009072">
    <property type="term" value="P:aromatic amino acid metabolic process"/>
    <property type="evidence" value="ECO:0007669"/>
    <property type="project" value="InterPro"/>
</dbReference>
<dbReference type="Gene3D" id="3.90.180.10">
    <property type="entry name" value="Medium-chain alcohol dehydrogenases, catalytic domain"/>
    <property type="match status" value="1"/>
</dbReference>
<keyword evidence="8 13" id="KW-0862">Zinc</keyword>
<dbReference type="SUPFAM" id="SSF56529">
    <property type="entry name" value="FAH"/>
    <property type="match status" value="1"/>
</dbReference>
<dbReference type="GO" id="GO:0008270">
    <property type="term" value="F:zinc ion binding"/>
    <property type="evidence" value="ECO:0007669"/>
    <property type="project" value="InterPro"/>
</dbReference>
<evidence type="ECO:0000256" key="6">
    <source>
        <dbReference type="ARBA" id="ARBA00022729"/>
    </source>
</evidence>
<evidence type="ECO:0000256" key="1">
    <source>
        <dbReference type="ARBA" id="ARBA00001947"/>
    </source>
</evidence>
<dbReference type="RefSeq" id="XP_035340016.1">
    <property type="nucleotide sequence ID" value="XM_035484123.1"/>
</dbReference>
<dbReference type="GO" id="GO:0004334">
    <property type="term" value="F:fumarylacetoacetase activity"/>
    <property type="evidence" value="ECO:0007669"/>
    <property type="project" value="InterPro"/>
</dbReference>
<dbReference type="SUPFAM" id="SSF63433">
    <property type="entry name" value="Fumarylacetoacetate hydrolase, FAH, N-terminal domain"/>
    <property type="match status" value="1"/>
</dbReference>
<feature type="chain" id="PRO_5029031891" description="Carboxylic ester hydrolase" evidence="12">
    <location>
        <begin position="22"/>
        <end position="1323"/>
    </location>
</feature>
<dbReference type="InterPro" id="IPR011032">
    <property type="entry name" value="GroES-like_sf"/>
</dbReference>
<dbReference type="InterPro" id="IPR036663">
    <property type="entry name" value="Fumarylacetoacetase_C_sf"/>
</dbReference>
<evidence type="ECO:0000256" key="10">
    <source>
        <dbReference type="ARBA" id="ARBA00023002"/>
    </source>
</evidence>
<dbReference type="GO" id="GO:0016491">
    <property type="term" value="F:oxidoreductase activity"/>
    <property type="evidence" value="ECO:0007669"/>
    <property type="project" value="UniProtKB-KW"/>
</dbReference>
<dbReference type="Pfam" id="PF07519">
    <property type="entry name" value="Tannase"/>
    <property type="match status" value="1"/>
</dbReference>
<evidence type="ECO:0000256" key="2">
    <source>
        <dbReference type="ARBA" id="ARBA00006249"/>
    </source>
</evidence>
<dbReference type="PANTHER" id="PTHR33938">
    <property type="entry name" value="FERULOYL ESTERASE B-RELATED"/>
    <property type="match status" value="1"/>
</dbReference>
<evidence type="ECO:0000256" key="3">
    <source>
        <dbReference type="ARBA" id="ARBA00010211"/>
    </source>
</evidence>
<dbReference type="InterPro" id="IPR015377">
    <property type="entry name" value="Fumarylacetoacetase_N"/>
</dbReference>
<dbReference type="InterPro" id="IPR013149">
    <property type="entry name" value="ADH-like_C"/>
</dbReference>
<evidence type="ECO:0000256" key="13">
    <source>
        <dbReference type="RuleBase" id="RU361277"/>
    </source>
</evidence>
<gene>
    <name evidence="15" type="ORF">TRUGW13939_00917</name>
</gene>
<dbReference type="InterPro" id="IPR020843">
    <property type="entry name" value="ER"/>
</dbReference>
<proteinExistence type="inferred from homology"/>
<dbReference type="InterPro" id="IPR002328">
    <property type="entry name" value="ADH_Zn_CS"/>
</dbReference>
<keyword evidence="11" id="KW-1015">Disulfide bond</keyword>
<keyword evidence="16" id="KW-1185">Reference proteome</keyword>
<dbReference type="SUPFAM" id="SSF53474">
    <property type="entry name" value="alpha/beta-Hydrolases"/>
    <property type="match status" value="1"/>
</dbReference>
<sequence length="1323" mass="143853">MKVPLLLSSLALTDFYSLATASRISCNEQAFSKYLSSSGHKNAVVVQTSRVSKGGTFTVPASDIAYPQSPTDLPELCVVQINVTSSPESAYAFGLFLPVEWNERFLAVGNGGFAGGINWADMGVGSRYGFASISTDTGHNSISTDGEWAYNAPEKVIDWGYRAMHGSIVLAKELTEAYYSKNLEYSYYSGCSTGGRQGLREVELYPEDFDGVIAGAPAWWTSHLQPWTVKAGTYNVPGSGQIPSSMFSVIGAEVIRQCDPQDGLVDNVVMDPQHCDLDTEELLCRGGNSTDCLTAAQLDTLRLIYSDYVDANQTFVFPHLLPGSESQWDTLINNGTANPLGTDYVKYFLGLGPQWTQEEFDYSIIQLSDKINPGSATASDYDISPFQKKGGKLLMYHGMADGFIPTDSSLYYHNHINEVLAPSGADLDDFYKFFYIPGMQHCSGTPDNMHAPWYFAGPNQAPTLSSSIYSVPGFKDPKHDILLALMDWVERGVSPEYIIGTTWNNDTTQDEVYRQRPLCFYPERAVYIGKGDVNKAQNWKFAYGPHRAGQWKLRDVVSRSLEEKEVLVEIVASGICHSDLHFADSESGHGVNYPRVMGHEGVGYVSQLGPNSSVAKIGDPVILTFSACHSCEPCRNGHPAHCSEFETLNFGVSDATYVFSEPGEENPQSNNIHGSFFGQSSFSNLTIVRESSIVNVSGILGKEDKNELALMAPLGCGVQTGTGAIINAANAGPKDRVVILGLGGVGLSAVMGAKIAGCAQIIGIDRYESRLELAKELGATDVINTASLSMSEVSDMVLAKTNNLGANITLDSTGVPELIQETLRMTTFKGKILQVGAAPMDAKLSIPIFEFMSTGKQFIGVVEGDVNPQQYIPQMVGWAREGRLPLEKIVQFYDAEDYDKAITDMKSGKTIKPIIRCTPTNAVPRPGTAIGDYAIDLSELARAGCFTNCPSNVFEKQSLNAFSDLGSEVRTQVRKEIQQLIQDESSVIYNSSLQSRFLTKISTVQMHLPFRVGDFTDCTCSLEHVTNMGRLTGKGGASPNFFNMPHCYNGRVSSIVVSGTPIRRPWGYLQGPNDSVTFGKSQRFDYETEMGFFVSGDVPIGEVVSARNARKHIFGFVVLNDWSARDIQFYELNPLGPFNGKSSGTSISPWVVTLEALEEVGAVVTVDDESRASAPLVRCKDTISIQVSTTLSRAGKRYPLAKSDLEHMYWSPFQLLANQTSSGCGLSAGDLIGTGTLSSSLEQAQKMSGFDGSSVGRLGCLIEATQGWKVPLQLGWEGEELSVLKDEDEVSMEAWAGKDSKRIGFGLVTGSILPAHEMLGFDV</sequence>
<evidence type="ECO:0000259" key="14">
    <source>
        <dbReference type="SMART" id="SM00829"/>
    </source>
</evidence>
<dbReference type="FunFam" id="3.40.50.720:FF:000003">
    <property type="entry name" value="S-(hydroxymethyl)glutathione dehydrogenase"/>
    <property type="match status" value="1"/>
</dbReference>
<feature type="signal peptide" evidence="12">
    <location>
        <begin position="1"/>
        <end position="21"/>
    </location>
</feature>
<dbReference type="Gene3D" id="3.90.850.10">
    <property type="entry name" value="Fumarylacetoacetase-like, C-terminal domain"/>
    <property type="match status" value="1"/>
</dbReference>
<evidence type="ECO:0000256" key="8">
    <source>
        <dbReference type="ARBA" id="ARBA00022833"/>
    </source>
</evidence>
<evidence type="ECO:0000256" key="11">
    <source>
        <dbReference type="ARBA" id="ARBA00023157"/>
    </source>
</evidence>
<dbReference type="InterPro" id="IPR036462">
    <property type="entry name" value="Fumarylacetoacetase_N_sf"/>
</dbReference>
<dbReference type="PROSITE" id="PS00059">
    <property type="entry name" value="ADH_ZINC"/>
    <property type="match status" value="1"/>
</dbReference>
<dbReference type="KEGG" id="trg:TRUGW13939_00917"/>
<reference evidence="16" key="1">
    <citation type="submission" date="2020-06" db="EMBL/GenBank/DDBJ databases">
        <title>A chromosome-scale genome assembly of Talaromyces rugulosus W13939.</title>
        <authorList>
            <person name="Wang B."/>
            <person name="Guo L."/>
            <person name="Ye K."/>
            <person name="Wang L."/>
        </authorList>
    </citation>
    <scope>NUCLEOTIDE SEQUENCE [LARGE SCALE GENOMIC DNA]</scope>
    <source>
        <strain evidence="16">W13939</strain>
    </source>
</reference>
<comment type="similarity">
    <text evidence="2 12">Belongs to the tannase family.</text>
</comment>
<feature type="domain" description="Enoyl reductase (ER)" evidence="14">
    <location>
        <begin position="544"/>
        <end position="915"/>
    </location>
</feature>
<dbReference type="InterPro" id="IPR011234">
    <property type="entry name" value="Fumarylacetoacetase-like_C"/>
</dbReference>
<dbReference type="SUPFAM" id="SSF51735">
    <property type="entry name" value="NAD(P)-binding Rossmann-fold domains"/>
    <property type="match status" value="1"/>
</dbReference>
<dbReference type="GeneID" id="55988430"/>
<dbReference type="InterPro" id="IPR011118">
    <property type="entry name" value="Tannase/feruloyl_esterase"/>
</dbReference>
<dbReference type="InterPro" id="IPR013154">
    <property type="entry name" value="ADH-like_N"/>
</dbReference>
<organism evidence="15 16">
    <name type="scientific">Talaromyces rugulosus</name>
    <name type="common">Penicillium rugulosum</name>
    <dbReference type="NCBI Taxonomy" id="121627"/>
    <lineage>
        <taxon>Eukaryota</taxon>
        <taxon>Fungi</taxon>
        <taxon>Dikarya</taxon>
        <taxon>Ascomycota</taxon>
        <taxon>Pezizomycotina</taxon>
        <taxon>Eurotiomycetes</taxon>
        <taxon>Eurotiomycetidae</taxon>
        <taxon>Eurotiales</taxon>
        <taxon>Trichocomaceae</taxon>
        <taxon>Talaromyces</taxon>
        <taxon>Talaromyces sect. Islandici</taxon>
    </lineage>
</organism>
<evidence type="ECO:0000256" key="5">
    <source>
        <dbReference type="ARBA" id="ARBA00022723"/>
    </source>
</evidence>
<dbReference type="Proteomes" id="UP000509510">
    <property type="component" value="Chromosome I"/>
</dbReference>
<keyword evidence="6 12" id="KW-0732">Signal</keyword>
<dbReference type="Pfam" id="PF00107">
    <property type="entry name" value="ADH_zinc_N"/>
    <property type="match status" value="1"/>
</dbReference>
<comment type="similarity">
    <text evidence="13">Belongs to the zinc-containing alcohol dehydrogenase family.</text>
</comment>
<dbReference type="Pfam" id="PF01557">
    <property type="entry name" value="FAA_hydrolase"/>
    <property type="match status" value="1"/>
</dbReference>
<evidence type="ECO:0000313" key="16">
    <source>
        <dbReference type="Proteomes" id="UP000509510"/>
    </source>
</evidence>
<name>A0A7H8QIN2_TALRU</name>
<keyword evidence="9" id="KW-0106">Calcium</keyword>
<dbReference type="Gene3D" id="2.30.30.230">
    <property type="entry name" value="Fumarylacetoacetase, N-terminal domain"/>
    <property type="match status" value="1"/>
</dbReference>
<evidence type="ECO:0000256" key="4">
    <source>
        <dbReference type="ARBA" id="ARBA00022487"/>
    </source>
</evidence>
<dbReference type="EC" id="3.1.1.-" evidence="12"/>
<dbReference type="Pfam" id="PF08240">
    <property type="entry name" value="ADH_N"/>
    <property type="match status" value="1"/>
</dbReference>
<dbReference type="InterPro" id="IPR029058">
    <property type="entry name" value="AB_hydrolase_fold"/>
</dbReference>
<dbReference type="SUPFAM" id="SSF50129">
    <property type="entry name" value="GroES-like"/>
    <property type="match status" value="1"/>
</dbReference>
<keyword evidence="7 12" id="KW-0378">Hydrolase</keyword>
<dbReference type="EMBL" id="CP055898">
    <property type="protein sequence ID" value="QKX53837.1"/>
    <property type="molecule type" value="Genomic_DNA"/>
</dbReference>
<evidence type="ECO:0000256" key="12">
    <source>
        <dbReference type="RuleBase" id="RU361238"/>
    </source>
</evidence>
<dbReference type="Pfam" id="PF09298">
    <property type="entry name" value="FAA_hydrolase_N"/>
    <property type="match status" value="1"/>
</dbReference>
<keyword evidence="10" id="KW-0560">Oxidoreductase</keyword>
<accession>A0A7H8QIN2</accession>
<evidence type="ECO:0000313" key="15">
    <source>
        <dbReference type="EMBL" id="QKX53837.1"/>
    </source>
</evidence>
<evidence type="ECO:0000256" key="7">
    <source>
        <dbReference type="ARBA" id="ARBA00022801"/>
    </source>
</evidence>
<dbReference type="Gene3D" id="3.40.50.720">
    <property type="entry name" value="NAD(P)-binding Rossmann-like Domain"/>
    <property type="match status" value="1"/>
</dbReference>
<dbReference type="OrthoDB" id="3039123at2759"/>
<dbReference type="CDD" id="cd08278">
    <property type="entry name" value="benzyl_alcohol_DH"/>
    <property type="match status" value="1"/>
</dbReference>
<dbReference type="GO" id="GO:0030600">
    <property type="term" value="F:feruloyl esterase activity"/>
    <property type="evidence" value="ECO:0007669"/>
    <property type="project" value="UniProtKB-ARBA"/>
</dbReference>
<evidence type="ECO:0000256" key="9">
    <source>
        <dbReference type="ARBA" id="ARBA00022837"/>
    </source>
</evidence>
<dbReference type="PANTHER" id="PTHR33938:SF2">
    <property type="entry name" value="CARBOXYLIC ESTER HYDROLASE"/>
    <property type="match status" value="1"/>
</dbReference>
<dbReference type="InterPro" id="IPR036291">
    <property type="entry name" value="NAD(P)-bd_dom_sf"/>
</dbReference>
<comment type="cofactor">
    <cofactor evidence="1 13">
        <name>Zn(2+)</name>
        <dbReference type="ChEBI" id="CHEBI:29105"/>
    </cofactor>
</comment>
<keyword evidence="5 13" id="KW-0479">Metal-binding</keyword>
<protein>
    <recommendedName>
        <fullName evidence="12">Carboxylic ester hydrolase</fullName>
        <ecNumber evidence="12">3.1.1.-</ecNumber>
    </recommendedName>
</protein>
<comment type="similarity">
    <text evidence="3">Belongs to the FAH family.</text>
</comment>
<keyword evidence="4" id="KW-0719">Serine esterase</keyword>